<dbReference type="SUPFAM" id="SSF46785">
    <property type="entry name" value="Winged helix' DNA-binding domain"/>
    <property type="match status" value="1"/>
</dbReference>
<dbReference type="Pfam" id="PF03466">
    <property type="entry name" value="LysR_substrate"/>
    <property type="match status" value="1"/>
</dbReference>
<dbReference type="Gene3D" id="3.40.190.290">
    <property type="match status" value="1"/>
</dbReference>
<dbReference type="KEGG" id="ajp:AMJAP_2474"/>
<dbReference type="EMBL" id="AP014545">
    <property type="protein sequence ID" value="BBB27063.1"/>
    <property type="molecule type" value="Genomic_DNA"/>
</dbReference>
<keyword evidence="2" id="KW-0805">Transcription regulation</keyword>
<dbReference type="PROSITE" id="PS50931">
    <property type="entry name" value="HTH_LYSR"/>
    <property type="match status" value="1"/>
</dbReference>
<dbReference type="InterPro" id="IPR036388">
    <property type="entry name" value="WH-like_DNA-bd_sf"/>
</dbReference>
<protein>
    <submittedName>
        <fullName evidence="6">LysR family transcriptional regulator</fullName>
    </submittedName>
</protein>
<evidence type="ECO:0000256" key="1">
    <source>
        <dbReference type="ARBA" id="ARBA00009437"/>
    </source>
</evidence>
<evidence type="ECO:0000256" key="4">
    <source>
        <dbReference type="ARBA" id="ARBA00023163"/>
    </source>
</evidence>
<dbReference type="FunFam" id="1.10.10.10:FF:000001">
    <property type="entry name" value="LysR family transcriptional regulator"/>
    <property type="match status" value="1"/>
</dbReference>
<dbReference type="SUPFAM" id="SSF53850">
    <property type="entry name" value="Periplasmic binding protein-like II"/>
    <property type="match status" value="1"/>
</dbReference>
<evidence type="ECO:0000256" key="2">
    <source>
        <dbReference type="ARBA" id="ARBA00023015"/>
    </source>
</evidence>
<dbReference type="Pfam" id="PF00126">
    <property type="entry name" value="HTH_1"/>
    <property type="match status" value="1"/>
</dbReference>
<dbReference type="Proteomes" id="UP000595663">
    <property type="component" value="Chromosome"/>
</dbReference>
<comment type="similarity">
    <text evidence="1">Belongs to the LysR transcriptional regulatory family.</text>
</comment>
<sequence length="299" mass="33364">MAVIDQLEAFILAAETGSFSAAARRLGKAQSAVSTAISNLELDSNVVLFDRSHRNPVLTESGEALLEYARTVRHSQREFRVHAHALGQSGEIKLCLAVEQSVSNPQLLDILHRFEQRFPHIQLELLDPGGSDVAELIRTNRADIGLMLEREAYPQGFGFRGIGYSELVAVCRHDHPMVAKQPVSHANLRGHRQLVLRSLDLHDQSHERLTFSPSVWFSESPYIILELLCSGLGWAFLHRNVVQAKLRTGELLILQRDYQKVASLQGVDVVWAENRPLGSAGSWLLEELSHLDLTLSSDN</sequence>
<dbReference type="RefSeq" id="WP_019620133.1">
    <property type="nucleotide sequence ID" value="NZ_AP014545.1"/>
</dbReference>
<dbReference type="PANTHER" id="PTHR30126:SF91">
    <property type="entry name" value="LYSR FAMILY TRANSCRIPTIONAL REGULATOR"/>
    <property type="match status" value="1"/>
</dbReference>
<dbReference type="OrthoDB" id="196624at2"/>
<keyword evidence="4" id="KW-0804">Transcription</keyword>
<dbReference type="AlphaFoldDB" id="A0A7R6P4D7"/>
<accession>A0A7R6P4D7</accession>
<evidence type="ECO:0000313" key="7">
    <source>
        <dbReference type="Proteomes" id="UP000595663"/>
    </source>
</evidence>
<keyword evidence="3" id="KW-0238">DNA-binding</keyword>
<dbReference type="InterPro" id="IPR036390">
    <property type="entry name" value="WH_DNA-bd_sf"/>
</dbReference>
<evidence type="ECO:0000259" key="5">
    <source>
        <dbReference type="PROSITE" id="PS50931"/>
    </source>
</evidence>
<organism evidence="6 7">
    <name type="scientific">Amphritea japonica ATCC BAA-1530</name>
    <dbReference type="NCBI Taxonomy" id="1278309"/>
    <lineage>
        <taxon>Bacteria</taxon>
        <taxon>Pseudomonadati</taxon>
        <taxon>Pseudomonadota</taxon>
        <taxon>Gammaproteobacteria</taxon>
        <taxon>Oceanospirillales</taxon>
        <taxon>Oceanospirillaceae</taxon>
        <taxon>Amphritea</taxon>
    </lineage>
</organism>
<keyword evidence="7" id="KW-1185">Reference proteome</keyword>
<dbReference type="Gene3D" id="1.10.10.10">
    <property type="entry name" value="Winged helix-like DNA-binding domain superfamily/Winged helix DNA-binding domain"/>
    <property type="match status" value="1"/>
</dbReference>
<gene>
    <name evidence="6" type="ORF">AMJAP_2474</name>
</gene>
<name>A0A7R6P4D7_9GAMM</name>
<evidence type="ECO:0000313" key="6">
    <source>
        <dbReference type="EMBL" id="BBB27063.1"/>
    </source>
</evidence>
<dbReference type="GO" id="GO:0000976">
    <property type="term" value="F:transcription cis-regulatory region binding"/>
    <property type="evidence" value="ECO:0007669"/>
    <property type="project" value="TreeGrafter"/>
</dbReference>
<dbReference type="InterPro" id="IPR005119">
    <property type="entry name" value="LysR_subst-bd"/>
</dbReference>
<evidence type="ECO:0000256" key="3">
    <source>
        <dbReference type="ARBA" id="ARBA00023125"/>
    </source>
</evidence>
<dbReference type="PANTHER" id="PTHR30126">
    <property type="entry name" value="HTH-TYPE TRANSCRIPTIONAL REGULATOR"/>
    <property type="match status" value="1"/>
</dbReference>
<feature type="domain" description="HTH lysR-type" evidence="5">
    <location>
        <begin position="1"/>
        <end position="59"/>
    </location>
</feature>
<reference evidence="6 7" key="1">
    <citation type="journal article" date="2008" name="Int. J. Syst. Evol. Microbiol.">
        <title>Amphritea japonica sp. nov. and Amphritea balenae sp. nov., isolated from the sediment adjacent to sperm whale carcasses off Kagoshima, Japan.</title>
        <authorList>
            <person name="Miyazaki M."/>
            <person name="Nogi Y."/>
            <person name="Fujiwara Y."/>
            <person name="Kawato M."/>
            <person name="Nagahama T."/>
            <person name="Kubokawa K."/>
            <person name="Horikoshi K."/>
        </authorList>
    </citation>
    <scope>NUCLEOTIDE SEQUENCE [LARGE SCALE GENOMIC DNA]</scope>
    <source>
        <strain evidence="6 7">ATCC BAA-1530</strain>
    </source>
</reference>
<dbReference type="GO" id="GO:0003700">
    <property type="term" value="F:DNA-binding transcription factor activity"/>
    <property type="evidence" value="ECO:0007669"/>
    <property type="project" value="InterPro"/>
</dbReference>
<dbReference type="InterPro" id="IPR000847">
    <property type="entry name" value="LysR_HTH_N"/>
</dbReference>
<dbReference type="CDD" id="cd05466">
    <property type="entry name" value="PBP2_LTTR_substrate"/>
    <property type="match status" value="1"/>
</dbReference>
<proteinExistence type="inferred from homology"/>
<dbReference type="PRINTS" id="PR00039">
    <property type="entry name" value="HTHLYSR"/>
</dbReference>